<dbReference type="GO" id="GO:0009007">
    <property type="term" value="F:site-specific DNA-methyltransferase (adenine-specific) activity"/>
    <property type="evidence" value="ECO:0007669"/>
    <property type="project" value="UniProtKB-EC"/>
</dbReference>
<protein>
    <submittedName>
        <fullName evidence="4">DNA adenine methylase</fullName>
    </submittedName>
</protein>
<dbReference type="InterPro" id="IPR012327">
    <property type="entry name" value="MeTrfase_D12"/>
</dbReference>
<name>A0A7K0FUL0_9SPHI</name>
<accession>A0A7K0FUL0</accession>
<dbReference type="PIRSF" id="PIRSF000398">
    <property type="entry name" value="M_m6A_EcoRV"/>
    <property type="match status" value="1"/>
</dbReference>
<keyword evidence="3" id="KW-0949">S-adenosyl-L-methionine</keyword>
<keyword evidence="2" id="KW-0808">Transferase</keyword>
<evidence type="ECO:0000313" key="5">
    <source>
        <dbReference type="Proteomes" id="UP000487757"/>
    </source>
</evidence>
<comment type="caution">
    <text evidence="4">The sequence shown here is derived from an EMBL/GenBank/DDBJ whole genome shotgun (WGS) entry which is preliminary data.</text>
</comment>
<dbReference type="InterPro" id="IPR012263">
    <property type="entry name" value="M_m6A_EcoRV"/>
</dbReference>
<evidence type="ECO:0000256" key="3">
    <source>
        <dbReference type="ARBA" id="ARBA00022691"/>
    </source>
</evidence>
<dbReference type="Pfam" id="PF02086">
    <property type="entry name" value="MethyltransfD12"/>
    <property type="match status" value="1"/>
</dbReference>
<dbReference type="GO" id="GO:0006298">
    <property type="term" value="P:mismatch repair"/>
    <property type="evidence" value="ECO:0007669"/>
    <property type="project" value="TreeGrafter"/>
</dbReference>
<dbReference type="InterPro" id="IPR029063">
    <property type="entry name" value="SAM-dependent_MTases_sf"/>
</dbReference>
<dbReference type="PANTHER" id="PTHR30481:SF4">
    <property type="entry name" value="SITE-SPECIFIC DNA-METHYLTRANSFERASE (ADENINE-SPECIFIC)"/>
    <property type="match status" value="1"/>
</dbReference>
<evidence type="ECO:0000256" key="2">
    <source>
        <dbReference type="ARBA" id="ARBA00022679"/>
    </source>
</evidence>
<dbReference type="Gene3D" id="3.40.50.150">
    <property type="entry name" value="Vaccinia Virus protein VP39"/>
    <property type="match status" value="2"/>
</dbReference>
<keyword evidence="5" id="KW-1185">Reference proteome</keyword>
<dbReference type="SUPFAM" id="SSF53335">
    <property type="entry name" value="S-adenosyl-L-methionine-dependent methyltransferases"/>
    <property type="match status" value="1"/>
</dbReference>
<dbReference type="GO" id="GO:0043565">
    <property type="term" value="F:sequence-specific DNA binding"/>
    <property type="evidence" value="ECO:0007669"/>
    <property type="project" value="TreeGrafter"/>
</dbReference>
<dbReference type="Proteomes" id="UP000487757">
    <property type="component" value="Unassembled WGS sequence"/>
</dbReference>
<proteinExistence type="predicted"/>
<dbReference type="PANTHER" id="PTHR30481">
    <property type="entry name" value="DNA ADENINE METHYLASE"/>
    <property type="match status" value="1"/>
</dbReference>
<keyword evidence="1 4" id="KW-0489">Methyltransferase</keyword>
<dbReference type="OrthoDB" id="9805629at2"/>
<organism evidence="4 5">
    <name type="scientific">Pedobacter petrophilus</name>
    <dbReference type="NCBI Taxonomy" id="1908241"/>
    <lineage>
        <taxon>Bacteria</taxon>
        <taxon>Pseudomonadati</taxon>
        <taxon>Bacteroidota</taxon>
        <taxon>Sphingobacteriia</taxon>
        <taxon>Sphingobacteriales</taxon>
        <taxon>Sphingobacteriaceae</taxon>
        <taxon>Pedobacter</taxon>
    </lineage>
</organism>
<evidence type="ECO:0000313" key="4">
    <source>
        <dbReference type="EMBL" id="MRX74744.1"/>
    </source>
</evidence>
<dbReference type="GO" id="GO:0032259">
    <property type="term" value="P:methylation"/>
    <property type="evidence" value="ECO:0007669"/>
    <property type="project" value="UniProtKB-KW"/>
</dbReference>
<dbReference type="AlphaFoldDB" id="A0A7K0FUL0"/>
<reference evidence="4 5" key="1">
    <citation type="submission" date="2019-11" db="EMBL/GenBank/DDBJ databases">
        <title>Pedobacter petrophilus genome.</title>
        <authorList>
            <person name="Feldbauer M.J."/>
            <person name="Newman J.D."/>
        </authorList>
    </citation>
    <scope>NUCLEOTIDE SEQUENCE [LARGE SCALE GENOMIC DNA]</scope>
    <source>
        <strain evidence="4 5">LMG 29686</strain>
    </source>
</reference>
<dbReference type="GO" id="GO:0009307">
    <property type="term" value="P:DNA restriction-modification system"/>
    <property type="evidence" value="ECO:0007669"/>
    <property type="project" value="InterPro"/>
</dbReference>
<dbReference type="GO" id="GO:1904047">
    <property type="term" value="F:S-adenosyl-L-methionine binding"/>
    <property type="evidence" value="ECO:0007669"/>
    <property type="project" value="TreeGrafter"/>
</dbReference>
<dbReference type="RefSeq" id="WP_154278918.1">
    <property type="nucleotide sequence ID" value="NZ_JBHUJQ010000001.1"/>
</dbReference>
<gene>
    <name evidence="4" type="ORF">GJU39_01470</name>
</gene>
<sequence length="276" mass="31533">MTKFKLRTPISYYGGKQKLAKRIVSVIPPHVLYCEPFIGGAAVFFAKEPSTVEVINDTNKELINFYRIAKEDFTSLEKEIRISLHSRDLHRKASVIYNNPDMFSEIKRAWAVWLTSSQSFSSQLDSSWGYDKSSNTTTKKINSKKEGFVEEMAIRLQNCQIECADALYIIASRDTTDSFFYCDPPYYNSDCGHYDGYSEQDFEALLFLLAGIKGKFLLSSYPSPLLEKYAKVNGWHQWSIKQQVSVNAKGGKRKSKIEVLTANYPIDLEVEFGIEI</sequence>
<dbReference type="EMBL" id="WKKH01000002">
    <property type="protein sequence ID" value="MRX74744.1"/>
    <property type="molecule type" value="Genomic_DNA"/>
</dbReference>
<evidence type="ECO:0000256" key="1">
    <source>
        <dbReference type="ARBA" id="ARBA00022603"/>
    </source>
</evidence>
<dbReference type="PRINTS" id="PR00505">
    <property type="entry name" value="D12N6MTFRASE"/>
</dbReference>